<dbReference type="KEGG" id="tmz:Tmz1t_0823"/>
<feature type="binding site" evidence="5">
    <location>
        <position position="186"/>
    </location>
    <ligand>
        <name>substrate</name>
    </ligand>
</feature>
<dbReference type="EC" id="4.1.3.40" evidence="5"/>
<comment type="function">
    <text evidence="5">Removes the pyruvyl group from chorismate, with concomitant aromatization of the ring, to provide 4-hydroxybenzoate (4HB) for the ubiquinone pathway.</text>
</comment>
<comment type="catalytic activity">
    <reaction evidence="5">
        <text>chorismate = 4-hydroxybenzoate + pyruvate</text>
        <dbReference type="Rhea" id="RHEA:16505"/>
        <dbReference type="ChEBI" id="CHEBI:15361"/>
        <dbReference type="ChEBI" id="CHEBI:17879"/>
        <dbReference type="ChEBI" id="CHEBI:29748"/>
        <dbReference type="EC" id="4.1.3.40"/>
    </reaction>
</comment>
<dbReference type="Gene3D" id="3.40.1410.10">
    <property type="entry name" value="Chorismate lyase-like"/>
    <property type="match status" value="1"/>
</dbReference>
<comment type="caution">
    <text evidence="5">Lacks conserved residue(s) required for the propagation of feature annotation.</text>
</comment>
<feature type="binding site" evidence="5">
    <location>
        <position position="121"/>
    </location>
    <ligand>
        <name>substrate</name>
    </ligand>
</feature>
<dbReference type="HAMAP" id="MF_01632">
    <property type="entry name" value="UbiC"/>
    <property type="match status" value="1"/>
</dbReference>
<dbReference type="STRING" id="85643.Tmz1t_0823"/>
<reference evidence="7" key="1">
    <citation type="submission" date="2009-05" db="EMBL/GenBank/DDBJ databases">
        <title>Complete sequence of chromosome of Thauera sp. MZ1T.</title>
        <authorList>
            <consortium name="US DOE Joint Genome Institute"/>
            <person name="Lucas S."/>
            <person name="Copeland A."/>
            <person name="Lapidus A."/>
            <person name="Glavina del Rio T."/>
            <person name="Dalin E."/>
            <person name="Tice H."/>
            <person name="Bruce D."/>
            <person name="Goodwin L."/>
            <person name="Pitluck S."/>
            <person name="Sims D."/>
            <person name="Brettin T."/>
            <person name="Detter J.C."/>
            <person name="Han C."/>
            <person name="Larimer F."/>
            <person name="Land M."/>
            <person name="Hauser L."/>
            <person name="Kyrpides N."/>
            <person name="Mikhailova N."/>
            <person name="Sayler G.S."/>
        </authorList>
    </citation>
    <scope>NUCLEOTIDE SEQUENCE [LARGE SCALE GENOMIC DNA]</scope>
    <source>
        <strain evidence="7">MZ1T</strain>
    </source>
</reference>
<keyword evidence="3 5" id="KW-0456">Lyase</keyword>
<dbReference type="RefSeq" id="WP_012584656.1">
    <property type="nucleotide sequence ID" value="NC_011662.2"/>
</dbReference>
<name>C4ZLI0_THASP</name>
<dbReference type="Pfam" id="PF04345">
    <property type="entry name" value="Chor_lyase"/>
    <property type="match status" value="1"/>
</dbReference>
<dbReference type="EMBL" id="CP001281">
    <property type="protein sequence ID" value="ACK53592.1"/>
    <property type="molecule type" value="Genomic_DNA"/>
</dbReference>
<dbReference type="HOGENOM" id="CLU_096824_2_0_4"/>
<keyword evidence="7" id="KW-1185">Reference proteome</keyword>
<evidence type="ECO:0000256" key="4">
    <source>
        <dbReference type="ARBA" id="ARBA00023317"/>
    </source>
</evidence>
<dbReference type="AlphaFoldDB" id="C4ZLI0"/>
<accession>C4ZLI0</accession>
<keyword evidence="4 5" id="KW-0670">Pyruvate</keyword>
<dbReference type="GO" id="GO:0042866">
    <property type="term" value="P:pyruvate biosynthetic process"/>
    <property type="evidence" value="ECO:0007669"/>
    <property type="project" value="UniProtKB-UniRule"/>
</dbReference>
<reference evidence="6 7" key="2">
    <citation type="journal article" date="2012" name="Stand. Genomic Sci.">
        <title>Complete genome sequence of Thauera aminoaromatica strain MZ1T.</title>
        <authorList>
            <person name="Jiang K."/>
            <person name="Sanseverino J."/>
            <person name="Chauhan A."/>
            <person name="Lucas S."/>
            <person name="Copeland A."/>
            <person name="Lapidus A."/>
            <person name="Del Rio T.G."/>
            <person name="Dalin E."/>
            <person name="Tice H."/>
            <person name="Bruce D."/>
            <person name="Goodwin L."/>
            <person name="Pitluck S."/>
            <person name="Sims D."/>
            <person name="Brettin T."/>
            <person name="Detter J.C."/>
            <person name="Han C."/>
            <person name="Chang Y.J."/>
            <person name="Larimer F."/>
            <person name="Land M."/>
            <person name="Hauser L."/>
            <person name="Kyrpides N.C."/>
            <person name="Mikhailova N."/>
            <person name="Moser S."/>
            <person name="Jegier P."/>
            <person name="Close D."/>
            <person name="Debruyn J.M."/>
            <person name="Wang Y."/>
            <person name="Layton A.C."/>
            <person name="Allen M.S."/>
            <person name="Sayler G.S."/>
        </authorList>
    </citation>
    <scope>NUCLEOTIDE SEQUENCE [LARGE SCALE GENOMIC DNA]</scope>
    <source>
        <strain evidence="6 7">MZ1T</strain>
    </source>
</reference>
<protein>
    <recommendedName>
        <fullName evidence="5">Probable chorismate pyruvate-lyase</fullName>
        <shortName evidence="5">CL</shortName>
        <shortName evidence="5">CPL</shortName>
        <ecNumber evidence="5">4.1.3.40</ecNumber>
    </recommendedName>
</protein>
<dbReference type="SUPFAM" id="SSF64288">
    <property type="entry name" value="Chorismate lyase-like"/>
    <property type="match status" value="1"/>
</dbReference>
<comment type="subcellular location">
    <subcellularLocation>
        <location evidence="5">Cytoplasm</location>
    </subcellularLocation>
</comment>
<evidence type="ECO:0000256" key="3">
    <source>
        <dbReference type="ARBA" id="ARBA00023239"/>
    </source>
</evidence>
<dbReference type="GO" id="GO:0008813">
    <property type="term" value="F:chorismate lyase activity"/>
    <property type="evidence" value="ECO:0007669"/>
    <property type="project" value="UniProtKB-UniRule"/>
</dbReference>
<dbReference type="PANTHER" id="PTHR38683">
    <property type="entry name" value="CHORISMATE PYRUVATE-LYASE"/>
    <property type="match status" value="1"/>
</dbReference>
<evidence type="ECO:0000256" key="2">
    <source>
        <dbReference type="ARBA" id="ARBA00022688"/>
    </source>
</evidence>
<dbReference type="PANTHER" id="PTHR38683:SF1">
    <property type="entry name" value="CHORISMATE PYRUVATE-LYASE"/>
    <property type="match status" value="1"/>
</dbReference>
<evidence type="ECO:0000256" key="5">
    <source>
        <dbReference type="HAMAP-Rule" id="MF_01632"/>
    </source>
</evidence>
<organism evidence="6 7">
    <name type="scientific">Thauera aminoaromatica</name>
    <dbReference type="NCBI Taxonomy" id="164330"/>
    <lineage>
        <taxon>Bacteria</taxon>
        <taxon>Pseudomonadati</taxon>
        <taxon>Pseudomonadota</taxon>
        <taxon>Betaproteobacteria</taxon>
        <taxon>Rhodocyclales</taxon>
        <taxon>Zoogloeaceae</taxon>
        <taxon>Thauera</taxon>
    </lineage>
</organism>
<comment type="pathway">
    <text evidence="5">Cofactor biosynthesis; ubiquinone biosynthesis.</text>
</comment>
<evidence type="ECO:0000313" key="7">
    <source>
        <dbReference type="Proteomes" id="UP000002186"/>
    </source>
</evidence>
<dbReference type="GO" id="GO:0005829">
    <property type="term" value="C:cytosol"/>
    <property type="evidence" value="ECO:0007669"/>
    <property type="project" value="TreeGrafter"/>
</dbReference>
<sequence>MRPLTAFPLHTGPRYETWLAHPPRVLLPPALLPWLKDAGSLTARIRARCTRFEVRVLCQRLARVRRDEAWLLGLRVGELAWLREVLLVADGRPVVFARSLLPRRNLRGAWNLFHGIGARPLGAALFSDPAIARLPLACRRLDGRDARYHRAAAALARQSRAPALPRALWARRSVFLLRGRALMVSEAFLPAILELRK</sequence>
<proteinExistence type="inferred from homology"/>
<keyword evidence="2 5" id="KW-0831">Ubiquinone biosynthesis</keyword>
<keyword evidence="1 5" id="KW-0963">Cytoplasm</keyword>
<dbReference type="eggNOG" id="COG3161">
    <property type="taxonomic scope" value="Bacteria"/>
</dbReference>
<comment type="similarity">
    <text evidence="5">Belongs to the UbiC family.</text>
</comment>
<feature type="binding site" evidence="5">
    <location>
        <position position="83"/>
    </location>
    <ligand>
        <name>substrate</name>
    </ligand>
</feature>
<dbReference type="InterPro" id="IPR007440">
    <property type="entry name" value="Chorismate--pyruvate_lyase"/>
</dbReference>
<dbReference type="GO" id="GO:0006744">
    <property type="term" value="P:ubiquinone biosynthetic process"/>
    <property type="evidence" value="ECO:0007669"/>
    <property type="project" value="UniProtKB-UniRule"/>
</dbReference>
<evidence type="ECO:0000256" key="1">
    <source>
        <dbReference type="ARBA" id="ARBA00022490"/>
    </source>
</evidence>
<dbReference type="Proteomes" id="UP000002186">
    <property type="component" value="Chromosome"/>
</dbReference>
<evidence type="ECO:0000313" key="6">
    <source>
        <dbReference type="EMBL" id="ACK53592.1"/>
    </source>
</evidence>
<dbReference type="InterPro" id="IPR028978">
    <property type="entry name" value="Chorismate_lyase_/UTRA_dom_sf"/>
</dbReference>
<dbReference type="UniPathway" id="UPA00232"/>
<gene>
    <name evidence="5" type="primary">ubiC</name>
    <name evidence="6" type="ordered locus">Tmz1t_0823</name>
</gene>